<keyword evidence="6" id="KW-0677">Repeat</keyword>
<keyword evidence="17" id="KW-1185">Reference proteome</keyword>
<evidence type="ECO:0000313" key="16">
    <source>
        <dbReference type="EnsemblMetazoa" id="CLYHEMP014113.2"/>
    </source>
</evidence>
<evidence type="ECO:0000259" key="14">
    <source>
        <dbReference type="PROSITE" id="PS50835"/>
    </source>
</evidence>
<dbReference type="OrthoDB" id="547680at2759"/>
<feature type="chain" id="PRO_5029608913" description="Hemicentin-1" evidence="12">
    <location>
        <begin position="20"/>
        <end position="2526"/>
    </location>
</feature>
<keyword evidence="10" id="KW-0393">Immunoglobulin domain</keyword>
<dbReference type="PROSITE" id="PS50825">
    <property type="entry name" value="HYR"/>
    <property type="match status" value="1"/>
</dbReference>
<dbReference type="CDD" id="cd00054">
    <property type="entry name" value="EGF_CA"/>
    <property type="match status" value="2"/>
</dbReference>
<dbReference type="GO" id="GO:0005509">
    <property type="term" value="F:calcium ion binding"/>
    <property type="evidence" value="ECO:0007669"/>
    <property type="project" value="InterPro"/>
</dbReference>
<dbReference type="Gene3D" id="2.60.120.260">
    <property type="entry name" value="Galactose-binding domain-like"/>
    <property type="match status" value="1"/>
</dbReference>
<dbReference type="SUPFAM" id="SSF48726">
    <property type="entry name" value="Immunoglobulin"/>
    <property type="match status" value="1"/>
</dbReference>
<dbReference type="InterPro" id="IPR003410">
    <property type="entry name" value="HYR_dom"/>
</dbReference>
<dbReference type="Pfam" id="PF00084">
    <property type="entry name" value="Sushi"/>
    <property type="match status" value="2"/>
</dbReference>
<dbReference type="Gene3D" id="2.80.10.50">
    <property type="match status" value="2"/>
</dbReference>
<dbReference type="PROSITE" id="PS50231">
    <property type="entry name" value="RICIN_B_LECTIN"/>
    <property type="match status" value="1"/>
</dbReference>
<keyword evidence="9" id="KW-0325">Glycoprotein</keyword>
<dbReference type="InterPro" id="IPR003598">
    <property type="entry name" value="Ig_sub2"/>
</dbReference>
<dbReference type="InterPro" id="IPR038877">
    <property type="entry name" value="THSD1"/>
</dbReference>
<evidence type="ECO:0000256" key="7">
    <source>
        <dbReference type="ARBA" id="ARBA00022837"/>
    </source>
</evidence>
<evidence type="ECO:0000313" key="17">
    <source>
        <dbReference type="Proteomes" id="UP000594262"/>
    </source>
</evidence>
<evidence type="ECO:0000256" key="2">
    <source>
        <dbReference type="ARBA" id="ARBA00022525"/>
    </source>
</evidence>
<evidence type="ECO:0000256" key="3">
    <source>
        <dbReference type="ARBA" id="ARBA00022536"/>
    </source>
</evidence>
<dbReference type="SMART" id="SM00607">
    <property type="entry name" value="FTP"/>
    <property type="match status" value="1"/>
</dbReference>
<dbReference type="Gene3D" id="2.20.100.10">
    <property type="entry name" value="Thrombospondin type-1 (TSP1) repeat"/>
    <property type="match status" value="4"/>
</dbReference>
<dbReference type="InterPro" id="IPR000742">
    <property type="entry name" value="EGF"/>
</dbReference>
<proteinExistence type="predicted"/>
<reference evidence="16" key="1">
    <citation type="submission" date="2021-01" db="UniProtKB">
        <authorList>
            <consortium name="EnsemblMetazoa"/>
        </authorList>
    </citation>
    <scope>IDENTIFICATION</scope>
</reference>
<dbReference type="InterPro" id="IPR035992">
    <property type="entry name" value="Ricin_B-like_lectins"/>
</dbReference>
<dbReference type="PANTHER" id="PTHR16311:SF3">
    <property type="entry name" value="THROMBOSPONDIN TYPE-1 DOMAIN-CONTAINING PROTEIN 1"/>
    <property type="match status" value="1"/>
</dbReference>
<comment type="subcellular location">
    <subcellularLocation>
        <location evidence="1">Secreted</location>
    </subcellularLocation>
</comment>
<dbReference type="InterPro" id="IPR000436">
    <property type="entry name" value="Sushi_SCR_CCP_dom"/>
</dbReference>
<dbReference type="EnsemblMetazoa" id="CLYHEMT014113.2">
    <property type="protein sequence ID" value="CLYHEMP014113.2"/>
    <property type="gene ID" value="CLYHEMG014113"/>
</dbReference>
<dbReference type="InterPro" id="IPR001881">
    <property type="entry name" value="EGF-like_Ca-bd_dom"/>
</dbReference>
<dbReference type="Gene3D" id="2.10.25.10">
    <property type="entry name" value="Laminin"/>
    <property type="match status" value="4"/>
</dbReference>
<dbReference type="Pfam" id="PF14670">
    <property type="entry name" value="FXa_inhibition"/>
    <property type="match status" value="1"/>
</dbReference>
<comment type="caution">
    <text evidence="11">Lacks conserved residue(s) required for the propagation of feature annotation.</text>
</comment>
<dbReference type="SMART" id="SM00409">
    <property type="entry name" value="IG"/>
    <property type="match status" value="1"/>
</dbReference>
<evidence type="ECO:0000259" key="15">
    <source>
        <dbReference type="PROSITE" id="PS50923"/>
    </source>
</evidence>
<evidence type="ECO:0000259" key="13">
    <source>
        <dbReference type="PROSITE" id="PS50825"/>
    </source>
</evidence>
<evidence type="ECO:0000256" key="11">
    <source>
        <dbReference type="PROSITE-ProRule" id="PRU00302"/>
    </source>
</evidence>
<dbReference type="SUPFAM" id="SSF82895">
    <property type="entry name" value="TSP-1 type 1 repeat"/>
    <property type="match status" value="4"/>
</dbReference>
<feature type="domain" description="Sushi" evidence="15">
    <location>
        <begin position="1916"/>
        <end position="1983"/>
    </location>
</feature>
<dbReference type="SUPFAM" id="SSF49785">
    <property type="entry name" value="Galactose-binding domain-like"/>
    <property type="match status" value="1"/>
</dbReference>
<dbReference type="SUPFAM" id="SSF50370">
    <property type="entry name" value="Ricin B-like lectins"/>
    <property type="match status" value="2"/>
</dbReference>
<dbReference type="InterPro" id="IPR036383">
    <property type="entry name" value="TSP1_rpt_sf"/>
</dbReference>
<dbReference type="InterPro" id="IPR006585">
    <property type="entry name" value="FTP1"/>
</dbReference>
<evidence type="ECO:0000256" key="10">
    <source>
        <dbReference type="ARBA" id="ARBA00023319"/>
    </source>
</evidence>
<dbReference type="InterPro" id="IPR000772">
    <property type="entry name" value="Ricin_B_lectin"/>
</dbReference>
<dbReference type="InterPro" id="IPR035976">
    <property type="entry name" value="Sushi/SCR/CCP_sf"/>
</dbReference>
<evidence type="ECO:0000256" key="1">
    <source>
        <dbReference type="ARBA" id="ARBA00004613"/>
    </source>
</evidence>
<organism evidence="16 17">
    <name type="scientific">Clytia hemisphaerica</name>
    <dbReference type="NCBI Taxonomy" id="252671"/>
    <lineage>
        <taxon>Eukaryota</taxon>
        <taxon>Metazoa</taxon>
        <taxon>Cnidaria</taxon>
        <taxon>Hydrozoa</taxon>
        <taxon>Hydroidolina</taxon>
        <taxon>Leptothecata</taxon>
        <taxon>Obeliida</taxon>
        <taxon>Clytiidae</taxon>
        <taxon>Clytia</taxon>
    </lineage>
</organism>
<dbReference type="InterPro" id="IPR008979">
    <property type="entry name" value="Galactose-bd-like_sf"/>
</dbReference>
<dbReference type="InterPro" id="IPR009030">
    <property type="entry name" value="Growth_fac_rcpt_cys_sf"/>
</dbReference>
<dbReference type="PROSITE" id="PS50835">
    <property type="entry name" value="IG_LIKE"/>
    <property type="match status" value="1"/>
</dbReference>
<dbReference type="SMART" id="SM00032">
    <property type="entry name" value="CCP"/>
    <property type="match status" value="2"/>
</dbReference>
<dbReference type="GO" id="GO:0005576">
    <property type="term" value="C:extracellular region"/>
    <property type="evidence" value="ECO:0007669"/>
    <property type="project" value="UniProtKB-SubCell"/>
</dbReference>
<dbReference type="PROSITE" id="PS50092">
    <property type="entry name" value="TSP1"/>
    <property type="match status" value="5"/>
</dbReference>
<dbReference type="InterPro" id="IPR036179">
    <property type="entry name" value="Ig-like_dom_sf"/>
</dbReference>
<dbReference type="FunFam" id="2.10.25.10:FF:000037">
    <property type="entry name" value="Signal peptide, CUB domain and EGF-like domain-containing 2"/>
    <property type="match status" value="1"/>
</dbReference>
<dbReference type="InterPro" id="IPR013098">
    <property type="entry name" value="Ig_I-set"/>
</dbReference>
<evidence type="ECO:0000256" key="8">
    <source>
        <dbReference type="ARBA" id="ARBA00023157"/>
    </source>
</evidence>
<dbReference type="InterPro" id="IPR000152">
    <property type="entry name" value="EGF-type_Asp/Asn_hydroxyl_site"/>
</dbReference>
<evidence type="ECO:0000256" key="6">
    <source>
        <dbReference type="ARBA" id="ARBA00022737"/>
    </source>
</evidence>
<evidence type="ECO:0000256" key="5">
    <source>
        <dbReference type="ARBA" id="ARBA00022729"/>
    </source>
</evidence>
<evidence type="ECO:0000256" key="12">
    <source>
        <dbReference type="SAM" id="SignalP"/>
    </source>
</evidence>
<evidence type="ECO:0000256" key="9">
    <source>
        <dbReference type="ARBA" id="ARBA00023180"/>
    </source>
</evidence>
<keyword evidence="4" id="KW-0479">Metal-binding</keyword>
<keyword evidence="11" id="KW-0768">Sushi</keyword>
<dbReference type="FunFam" id="2.10.25.10:FF:000014">
    <property type="entry name" value="Latent-transforming growth factor beta-binding protein 3"/>
    <property type="match status" value="1"/>
</dbReference>
<dbReference type="InterPro" id="IPR007110">
    <property type="entry name" value="Ig-like_dom"/>
</dbReference>
<dbReference type="InterPro" id="IPR013783">
    <property type="entry name" value="Ig-like_fold"/>
</dbReference>
<protein>
    <recommendedName>
        <fullName evidence="18">Hemicentin-1</fullName>
    </recommendedName>
</protein>
<dbReference type="SMART" id="SM00408">
    <property type="entry name" value="IGc2"/>
    <property type="match status" value="1"/>
</dbReference>
<dbReference type="SMART" id="SM00179">
    <property type="entry name" value="EGF_CA"/>
    <property type="match status" value="3"/>
</dbReference>
<keyword evidence="7" id="KW-0106">Calcium</keyword>
<dbReference type="InterPro" id="IPR026823">
    <property type="entry name" value="cEGF"/>
</dbReference>
<dbReference type="Pfam" id="PF07699">
    <property type="entry name" value="Ephrin_rec_like"/>
    <property type="match status" value="2"/>
</dbReference>
<dbReference type="SUPFAM" id="SSF57196">
    <property type="entry name" value="EGF/Laminin"/>
    <property type="match status" value="1"/>
</dbReference>
<dbReference type="InterPro" id="IPR003599">
    <property type="entry name" value="Ig_sub"/>
</dbReference>
<dbReference type="Pfam" id="PF07679">
    <property type="entry name" value="I-set"/>
    <property type="match status" value="1"/>
</dbReference>
<keyword evidence="5 12" id="KW-0732">Signal</keyword>
<feature type="domain" description="Ig-like" evidence="14">
    <location>
        <begin position="2436"/>
        <end position="2524"/>
    </location>
</feature>
<dbReference type="Gene3D" id="2.10.50.10">
    <property type="entry name" value="Tumor Necrosis Factor Receptor, subunit A, domain 2"/>
    <property type="match status" value="2"/>
</dbReference>
<dbReference type="SUPFAM" id="SSF57184">
    <property type="entry name" value="Growth factor receptor domain"/>
    <property type="match status" value="2"/>
</dbReference>
<name>A0A7M5WWX8_9CNID</name>
<dbReference type="Pfam" id="PF12662">
    <property type="entry name" value="cEGF"/>
    <property type="match status" value="1"/>
</dbReference>
<dbReference type="Pfam" id="PF07645">
    <property type="entry name" value="EGF_CA"/>
    <property type="match status" value="1"/>
</dbReference>
<dbReference type="GO" id="GO:0071944">
    <property type="term" value="C:cell periphery"/>
    <property type="evidence" value="ECO:0007669"/>
    <property type="project" value="TreeGrafter"/>
</dbReference>
<dbReference type="FunFam" id="2.10.50.10:FF:000018">
    <property type="entry name" value="Sushi, von Willebrand factor type A, EGF and pentraxin domain-containing 1"/>
    <property type="match status" value="1"/>
</dbReference>
<dbReference type="InterPro" id="IPR018097">
    <property type="entry name" value="EGF_Ca-bd_CS"/>
</dbReference>
<evidence type="ECO:0008006" key="18">
    <source>
        <dbReference type="Google" id="ProtNLM"/>
    </source>
</evidence>
<dbReference type="Gene3D" id="2.10.70.10">
    <property type="entry name" value="Complement Module, domain 1"/>
    <property type="match status" value="2"/>
</dbReference>
<dbReference type="SMART" id="SM00209">
    <property type="entry name" value="TSP1"/>
    <property type="match status" value="5"/>
</dbReference>
<dbReference type="PROSITE" id="PS01187">
    <property type="entry name" value="EGF_CA"/>
    <property type="match status" value="1"/>
</dbReference>
<dbReference type="Proteomes" id="UP000594262">
    <property type="component" value="Unplaced"/>
</dbReference>
<keyword evidence="2" id="KW-0964">Secreted</keyword>
<feature type="signal peptide" evidence="12">
    <location>
        <begin position="1"/>
        <end position="19"/>
    </location>
</feature>
<dbReference type="FunFam" id="2.60.40.10:FF:000032">
    <property type="entry name" value="palladin isoform X1"/>
    <property type="match status" value="1"/>
</dbReference>
<dbReference type="SMART" id="SM01411">
    <property type="entry name" value="Ephrin_rec_like"/>
    <property type="match status" value="2"/>
</dbReference>
<dbReference type="SUPFAM" id="SSF57535">
    <property type="entry name" value="Complement control module/SCR domain"/>
    <property type="match status" value="2"/>
</dbReference>
<accession>A0A7M5WWX8</accession>
<evidence type="ECO:0000256" key="4">
    <source>
        <dbReference type="ARBA" id="ARBA00022723"/>
    </source>
</evidence>
<dbReference type="PROSITE" id="PS01186">
    <property type="entry name" value="EGF_2"/>
    <property type="match status" value="1"/>
</dbReference>
<dbReference type="Pfam" id="PF00652">
    <property type="entry name" value="Ricin_B_lectin"/>
    <property type="match status" value="1"/>
</dbReference>
<keyword evidence="3" id="KW-0245">EGF-like domain</keyword>
<dbReference type="SMART" id="SM00181">
    <property type="entry name" value="EGF"/>
    <property type="match status" value="4"/>
</dbReference>
<dbReference type="PROSITE" id="PS00010">
    <property type="entry name" value="ASX_HYDROXYL"/>
    <property type="match status" value="1"/>
</dbReference>
<keyword evidence="8" id="KW-1015">Disulfide bond</keyword>
<dbReference type="Pfam" id="PF22633">
    <property type="entry name" value="F5_F8_type_C_2"/>
    <property type="match status" value="1"/>
</dbReference>
<sequence length="2526" mass="279409">MNWLFSIFLTIFMLSSVQCKAGWSGWSEWSSWGKGLCSGNKRIKTRSCTNPLPTSGNYCHGENSRKEDGPIDGGLSDWTQWSTCEKPCGGSIVNRTRVCDNPPPSRGGSQCFGKTVETKMECVMPCPESKTDGSWSPWSDWSSCPKQCTRNGGSLIKRYRQCNMPPPMFGGKPCPGNSTEEIIGCFDVCPVDGGFSQWSSFTPCSRSCGTGFKSRYRLCNDPVPQGSTAQNCTGAFNEAKHCRLAICEGAVNGKWGSWSQWSSCSQNVECFKGVRSRKRSCSNPAPSKGGDDCLGSADETEICPKTNCKDNKPTQSPTLPVYPGDYIHRECGGVSTKKLGSTAPSALLNNVLSFEKTKFMTGYYGEQKEEKDSIIKYCFEPYPPLTIREATNKVKSYNKSTEIPNFKRPSVYDAPTLGFSVRVVNDGKYTIKGWDFGISEVDEYIPGKNLKMEKVMFTYYSEGIHHGFLAKGQYQPVKNFKFDSVVFHNDTLFHSTMQGTGKDIGLRGIFGALGIPADEDGSIKALERIGFWNIKFSPVSVSYDFKVAGITRITATKTFNGIPLHFEILFYKDIVAPKIAFGFAFDGESFGAVMDKLSGSGGAGNAVSTFLNAFGVQPEIGIAYCPILLGDVSLSNSKFTKQPLASMFSTSVAAGLHAAAQLSIPKDCKGVPMCTILKKLVGPGASFKIQGYVGKDAYSLTAGFYKIRLYKEFYMSKLQLALTFNSSNTNQIKLSFGIEFQIPVNTGHVMLDGIKRKAQLNFGGLIDHEIGTSAVSGALYMRGVWKEAFGVDWLSFGNINLGLSLDAALPTVVAGFQLGATVEIGVDCYYAADFANDGHCLSFAIYFAVGKPSYFYGKVSALTIGKIARMVGGKGGLPGPVASSGFPEGLMVSFNSGDPVDLRYAGGPVVPEGFVLRGTLDLFGYQIKAWIALSKTSILIDGELDPINLGGHVIMARNATHKHVGPKLYFNYKQASLALPYFKMYFEGYVKILGIEIGAFLNITMEAMEIHIYGKVWNLIYCDLYVSSSYDYRSIKDAHFYIRVIVDLRGLTDAIEKARRSVDQAFKAAQKHLRSAISHVQRQKQKCKEKMTLKCNRCHNIKCKETAKKCKGFLDDLFEKLNPKNWWRRRKRRSLARQQRNEYFALHLRKKRFTKFFCEKIVGGACQGIAYLCEGSCNLVSFIGRGLCHTLDIAVGVLKFAEAASGWINSAIQFLLQMFLVHGIRFELGLGQKFNGFMVGAAIDLTLFGNRMYFEFQFDLKNPVRSITNAKDGSLYRYKKGVRQLRTELTFNPYDNPNPFSDFDLGGTFGIEALNTGDENRLGACLGALTTKDNGVVKLLPCNETDERQRWLYTLDGKLINLYSKKCIYFGKSEKSGLTQYDCQKGDKTRMQHGCELDTRTIKLRREDLCLTMKGKASNKGPGAIAHHGSMKCIHVGATNRLVLRSGCHRVEANFQMTDMGHIKQISTNRCLRPANGQPMVGAKLELTNDVKACHQFEFTSLGSIRHAQSRLCIQPANMEMNPHDYTELILGSRCDHTQAGRSSGSPADQELTFTFIPQENSLQMERCASFYGSVAEQNFVVMGEETNPVCSKFSKNLAYRKAASQSSIKHNGFPSRAVDGNFNFQWEKGSCMHTNEERDPWWRVDLGKEYIVTDITIMNRGEHGERFNNVQVHVGQYLDIKSNPVCHERIVSSKDGEVIRLSCDPPIPGRFVGVQQLKLSVQMYGKGILSMCEVVVASRLGGMTDLCQVENGGCEHICSNKCGKELSCSCLPGYRLAYDGRSCIDINECLSNNGGCRVDKQARCINYPGGFYCGCNRGYILADNSLTECVDLNECGSGNGGCEQMCNNTLGGYMCTCRKGFERKPNNPYGCQDINECLSNNGGCDHNCHDYQGGHYCSCKVGFRLRKDGKACEELFCPVLEAPYHGHVTPATCSKKYENIAVGSTCKFECSKGFELKTNVGAQTLSCRIDGTWDHGTPNCHPVKCPTLQRPINGGLVPARCHDDQRGYNEFGQRCVTYCRHGYRLRGAPTKYCQANKSWSNNNGPLQCVKIIEPPYVNCPTDIQVTLPNNANQISLGSKFQQPQSNVNSSMITSYPDNVGPDYKFRFGKTLVSYVAMANGQQVSCSYFVDVKDSTPPTVSDCPKDIIQNTGRLSEIITWAEPKFSDNVGVRRVMGPVRKPGEIWYPGEEMIMQYVASDIAGNQKKCSFKVALKAASCPKLYQTDDAYLTVTPITHQKLYSAHCQHARTLFGNYDPNGVSVRCRDGDYHIQTTNIGHSFPDCVDYHKISKTQECTEGFQRFTYVDWFYDTIHFCSMCPSGTFWNNATRTCKQCIVGEYQDDHGMSTCETCPLEKSTLKTGSKSIKDCYNQCLPGSYSSTGLDLANEKCALCPKGTFSYLHGSTECTVCPGQSTTDKEGTALESKCTASLSIVGILPLGPNVSVKRNFELRLSCYFEGSPVPDATWLKEGGNLPNSHRLEELFDMHLIKIGISLVVPSVSTRDAGKYTCIVKNKNGNDHRAVNVKVV</sequence>
<dbReference type="Pfam" id="PF02494">
    <property type="entry name" value="HYR"/>
    <property type="match status" value="1"/>
</dbReference>
<feature type="domain" description="Sushi" evidence="15">
    <location>
        <begin position="1984"/>
        <end position="2051"/>
    </location>
</feature>
<dbReference type="InterPro" id="IPR000884">
    <property type="entry name" value="TSP1_rpt"/>
</dbReference>
<dbReference type="Gene3D" id="2.60.40.10">
    <property type="entry name" value="Immunoglobulins"/>
    <property type="match status" value="1"/>
</dbReference>
<dbReference type="CDD" id="cd00033">
    <property type="entry name" value="CCP"/>
    <property type="match status" value="2"/>
</dbReference>
<dbReference type="InterPro" id="IPR011641">
    <property type="entry name" value="Tyr-kin_ephrin_A/B_rcpt-like"/>
</dbReference>
<dbReference type="PROSITE" id="PS50923">
    <property type="entry name" value="SUSHI"/>
    <property type="match status" value="2"/>
</dbReference>
<dbReference type="FunFam" id="2.20.100.10:FF:000001">
    <property type="entry name" value="semaphorin-5A isoform X1"/>
    <property type="match status" value="3"/>
</dbReference>
<dbReference type="InterPro" id="IPR049883">
    <property type="entry name" value="NOTCH1_EGF-like"/>
</dbReference>
<dbReference type="PANTHER" id="PTHR16311">
    <property type="entry name" value="THROMBOSPONDIN TYPE I DOMAIN-CONTAINING 1"/>
    <property type="match status" value="1"/>
</dbReference>
<dbReference type="Pfam" id="PF00090">
    <property type="entry name" value="TSP_1"/>
    <property type="match status" value="4"/>
</dbReference>
<feature type="domain" description="HYR" evidence="13">
    <location>
        <begin position="2133"/>
        <end position="2215"/>
    </location>
</feature>